<reference evidence="1 2" key="1">
    <citation type="journal article" date="2016" name="Genome Announc.">
        <title>First Complete Genome Sequence of a Subdivision 6 Acidobacterium Strain.</title>
        <authorList>
            <person name="Huang S."/>
            <person name="Vieira S."/>
            <person name="Bunk B."/>
            <person name="Riedel T."/>
            <person name="Sproer C."/>
            <person name="Overmann J."/>
        </authorList>
    </citation>
    <scope>NUCLEOTIDE SEQUENCE [LARGE SCALE GENOMIC DNA]</scope>
    <source>
        <strain evidence="2">DSM 100886 HEG_-6_39</strain>
    </source>
</reference>
<accession>A0A143PXB2</accession>
<protein>
    <submittedName>
        <fullName evidence="1">Uncharacterized protein</fullName>
    </submittedName>
</protein>
<sequence>MRLHQVAIAERFANVPRTYRLRGLGATVYRLGVPKPDAPWWHFEAYGTIKWGSAANGASKLVEDFIETNYDAMAPASQ</sequence>
<proteinExistence type="predicted"/>
<dbReference type="KEGG" id="abac:LuPra_05750"/>
<evidence type="ECO:0000313" key="1">
    <source>
        <dbReference type="EMBL" id="AMY12474.1"/>
    </source>
</evidence>
<organism evidence="1 2">
    <name type="scientific">Luteitalea pratensis</name>
    <dbReference type="NCBI Taxonomy" id="1855912"/>
    <lineage>
        <taxon>Bacteria</taxon>
        <taxon>Pseudomonadati</taxon>
        <taxon>Acidobacteriota</taxon>
        <taxon>Vicinamibacteria</taxon>
        <taxon>Vicinamibacterales</taxon>
        <taxon>Vicinamibacteraceae</taxon>
        <taxon>Luteitalea</taxon>
    </lineage>
</organism>
<keyword evidence="2" id="KW-1185">Reference proteome</keyword>
<evidence type="ECO:0000313" key="2">
    <source>
        <dbReference type="Proteomes" id="UP000076079"/>
    </source>
</evidence>
<reference evidence="2" key="2">
    <citation type="submission" date="2016-04" db="EMBL/GenBank/DDBJ databases">
        <title>First Complete Genome Sequence of a Subdivision 6 Acidobacterium.</title>
        <authorList>
            <person name="Huang S."/>
            <person name="Vieira S."/>
            <person name="Bunk B."/>
            <person name="Riedel T."/>
            <person name="Sproeer C."/>
            <person name="Overmann J."/>
        </authorList>
    </citation>
    <scope>NUCLEOTIDE SEQUENCE [LARGE SCALE GENOMIC DNA]</scope>
    <source>
        <strain evidence="2">DSM 100886 HEG_-6_39</strain>
    </source>
</reference>
<dbReference type="RefSeq" id="WP_110173929.1">
    <property type="nucleotide sequence ID" value="NZ_CP015136.1"/>
</dbReference>
<dbReference type="EMBL" id="CP015136">
    <property type="protein sequence ID" value="AMY12474.1"/>
    <property type="molecule type" value="Genomic_DNA"/>
</dbReference>
<gene>
    <name evidence="1" type="ORF">LuPra_05750</name>
</gene>
<dbReference type="AlphaFoldDB" id="A0A143PXB2"/>
<dbReference type="Proteomes" id="UP000076079">
    <property type="component" value="Chromosome"/>
</dbReference>
<name>A0A143PXB2_LUTPR</name>